<dbReference type="EC" id="3.6.1.9" evidence="4"/>
<keyword evidence="3 4" id="KW-0546">Nucleotide metabolism</keyword>
<evidence type="ECO:0000256" key="1">
    <source>
        <dbReference type="ARBA" id="ARBA00001968"/>
    </source>
</evidence>
<dbReference type="InterPro" id="IPR003697">
    <property type="entry name" value="Maf-like"/>
</dbReference>
<name>A0A364P2Y9_9PROT</name>
<keyword evidence="4" id="KW-0963">Cytoplasm</keyword>
<comment type="caution">
    <text evidence="5">The sequence shown here is derived from an EMBL/GenBank/DDBJ whole genome shotgun (WGS) entry which is preliminary data.</text>
</comment>
<dbReference type="GO" id="GO:0009117">
    <property type="term" value="P:nucleotide metabolic process"/>
    <property type="evidence" value="ECO:0007669"/>
    <property type="project" value="UniProtKB-KW"/>
</dbReference>
<dbReference type="AlphaFoldDB" id="A0A364P2Y9"/>
<evidence type="ECO:0000313" key="6">
    <source>
        <dbReference type="Proteomes" id="UP000251075"/>
    </source>
</evidence>
<reference evidence="5 6" key="1">
    <citation type="submission" date="2017-11" db="EMBL/GenBank/DDBJ databases">
        <title>Draft genome sequence of magnetotactic bacterium Magnetospirillum kuznetsovii LBB-42.</title>
        <authorList>
            <person name="Grouzdev D.S."/>
            <person name="Rysina M.S."/>
            <person name="Baslerov R.V."/>
            <person name="Koziaeva V."/>
        </authorList>
    </citation>
    <scope>NUCLEOTIDE SEQUENCE [LARGE SCALE GENOMIC DNA]</scope>
    <source>
        <strain evidence="5 6">LBB-42</strain>
    </source>
</reference>
<dbReference type="InterPro" id="IPR029001">
    <property type="entry name" value="ITPase-like_fam"/>
</dbReference>
<sequence length="196" mass="21234">MIVLASGSAARRVMLEAAGVSLTVEVAALDEDSVKQGLRQQTNNPARAAETLAELKAVRVSARHRGALVIGADQMLDQEGEWFDKPADPAAARAQLIRLRHRTHRLTSAVVAVRDGRRLWYHTDSALLTMRNFSDAFLDGYLETAGDAVLGAVGAYQLEGLGAQLFLSVDGDFFTILGLPLLPLLDFLRENGELIP</sequence>
<dbReference type="Gene3D" id="3.90.950.10">
    <property type="match status" value="1"/>
</dbReference>
<evidence type="ECO:0000256" key="2">
    <source>
        <dbReference type="ARBA" id="ARBA00022801"/>
    </source>
</evidence>
<dbReference type="EMBL" id="PGTO01000001">
    <property type="protein sequence ID" value="RAU23709.1"/>
    <property type="molecule type" value="Genomic_DNA"/>
</dbReference>
<accession>A0A364P2Y9</accession>
<comment type="cofactor">
    <cofactor evidence="1 4">
        <name>a divalent metal cation</name>
        <dbReference type="ChEBI" id="CHEBI:60240"/>
    </cofactor>
</comment>
<dbReference type="GO" id="GO:0047429">
    <property type="term" value="F:nucleoside triphosphate diphosphatase activity"/>
    <property type="evidence" value="ECO:0007669"/>
    <property type="project" value="UniProtKB-EC"/>
</dbReference>
<evidence type="ECO:0000256" key="3">
    <source>
        <dbReference type="ARBA" id="ARBA00023080"/>
    </source>
</evidence>
<comment type="caution">
    <text evidence="4">Lacks conserved residue(s) required for the propagation of feature annotation.</text>
</comment>
<comment type="catalytic activity">
    <reaction evidence="4">
        <text>a 2'-deoxyribonucleoside 5'-triphosphate + H2O = a 2'-deoxyribonucleoside 5'-phosphate + diphosphate + H(+)</text>
        <dbReference type="Rhea" id="RHEA:44644"/>
        <dbReference type="ChEBI" id="CHEBI:15377"/>
        <dbReference type="ChEBI" id="CHEBI:15378"/>
        <dbReference type="ChEBI" id="CHEBI:33019"/>
        <dbReference type="ChEBI" id="CHEBI:61560"/>
        <dbReference type="ChEBI" id="CHEBI:65317"/>
        <dbReference type="EC" id="3.6.1.9"/>
    </reaction>
</comment>
<dbReference type="RefSeq" id="WP_112141940.1">
    <property type="nucleotide sequence ID" value="NZ_PGTO01000001.1"/>
</dbReference>
<comment type="function">
    <text evidence="4">Nucleoside triphosphate pyrophosphatase. May have a dual role in cell division arrest and in preventing the incorporation of modified nucleotides into cellular nucleic acids.</text>
</comment>
<comment type="similarity">
    <text evidence="4">Belongs to the Maf family.</text>
</comment>
<organism evidence="5 6">
    <name type="scientific">Paramagnetospirillum kuznetsovii</name>
    <dbReference type="NCBI Taxonomy" id="2053833"/>
    <lineage>
        <taxon>Bacteria</taxon>
        <taxon>Pseudomonadati</taxon>
        <taxon>Pseudomonadota</taxon>
        <taxon>Alphaproteobacteria</taxon>
        <taxon>Rhodospirillales</taxon>
        <taxon>Magnetospirillaceae</taxon>
        <taxon>Paramagnetospirillum</taxon>
    </lineage>
</organism>
<dbReference type="CDD" id="cd00555">
    <property type="entry name" value="Maf"/>
    <property type="match status" value="1"/>
</dbReference>
<comment type="catalytic activity">
    <reaction evidence="4">
        <text>a ribonucleoside 5'-triphosphate + H2O = a ribonucleoside 5'-phosphate + diphosphate + H(+)</text>
        <dbReference type="Rhea" id="RHEA:23996"/>
        <dbReference type="ChEBI" id="CHEBI:15377"/>
        <dbReference type="ChEBI" id="CHEBI:15378"/>
        <dbReference type="ChEBI" id="CHEBI:33019"/>
        <dbReference type="ChEBI" id="CHEBI:58043"/>
        <dbReference type="ChEBI" id="CHEBI:61557"/>
        <dbReference type="EC" id="3.6.1.9"/>
    </reaction>
</comment>
<feature type="active site" description="Proton acceptor" evidence="4">
    <location>
        <position position="73"/>
    </location>
</feature>
<protein>
    <recommendedName>
        <fullName evidence="4">Nucleoside triphosphate pyrophosphatase</fullName>
        <ecNumber evidence="4">3.6.1.9</ecNumber>
    </recommendedName>
    <alternativeName>
        <fullName evidence="4">Nucleotide pyrophosphatase</fullName>
        <shortName evidence="4">Nucleotide PPase</shortName>
    </alternativeName>
</protein>
<dbReference type="PANTHER" id="PTHR43213:SF5">
    <property type="entry name" value="BIFUNCTIONAL DTTP_UTP PYROPHOSPHATASE_METHYLTRANSFERASE PROTEIN-RELATED"/>
    <property type="match status" value="1"/>
</dbReference>
<dbReference type="SUPFAM" id="SSF52972">
    <property type="entry name" value="ITPase-like"/>
    <property type="match status" value="1"/>
</dbReference>
<dbReference type="OrthoDB" id="9813962at2"/>
<dbReference type="Pfam" id="PF02545">
    <property type="entry name" value="Maf"/>
    <property type="match status" value="1"/>
</dbReference>
<keyword evidence="2 4" id="KW-0378">Hydrolase</keyword>
<dbReference type="GO" id="GO:0005737">
    <property type="term" value="C:cytoplasm"/>
    <property type="evidence" value="ECO:0007669"/>
    <property type="project" value="UniProtKB-SubCell"/>
</dbReference>
<dbReference type="PANTHER" id="PTHR43213">
    <property type="entry name" value="BIFUNCTIONAL DTTP/UTP PYROPHOSPHATASE/METHYLTRANSFERASE PROTEIN-RELATED"/>
    <property type="match status" value="1"/>
</dbReference>
<evidence type="ECO:0000313" key="5">
    <source>
        <dbReference type="EMBL" id="RAU23709.1"/>
    </source>
</evidence>
<keyword evidence="6" id="KW-1185">Reference proteome</keyword>
<dbReference type="Proteomes" id="UP000251075">
    <property type="component" value="Unassembled WGS sequence"/>
</dbReference>
<dbReference type="PIRSF" id="PIRSF006305">
    <property type="entry name" value="Maf"/>
    <property type="match status" value="1"/>
</dbReference>
<evidence type="ECO:0000256" key="4">
    <source>
        <dbReference type="HAMAP-Rule" id="MF_00528"/>
    </source>
</evidence>
<comment type="subcellular location">
    <subcellularLocation>
        <location evidence="4">Cytoplasm</location>
    </subcellularLocation>
</comment>
<dbReference type="HAMAP" id="MF_00528">
    <property type="entry name" value="Maf"/>
    <property type="match status" value="1"/>
</dbReference>
<gene>
    <name evidence="5" type="ORF">CU669_00975</name>
</gene>
<proteinExistence type="inferred from homology"/>